<gene>
    <name evidence="1" type="ORF">CCMSSC00406_0007079</name>
</gene>
<dbReference type="EMBL" id="WQMT02000003">
    <property type="protein sequence ID" value="KAG9225248.1"/>
    <property type="molecule type" value="Genomic_DNA"/>
</dbReference>
<keyword evidence="2" id="KW-1185">Reference proteome</keyword>
<accession>A0ACB7J3U5</accession>
<evidence type="ECO:0000313" key="1">
    <source>
        <dbReference type="EMBL" id="KAG9225248.1"/>
    </source>
</evidence>
<dbReference type="Proteomes" id="UP000824881">
    <property type="component" value="Unassembled WGS sequence"/>
</dbReference>
<proteinExistence type="predicted"/>
<evidence type="ECO:0000313" key="2">
    <source>
        <dbReference type="Proteomes" id="UP000824881"/>
    </source>
</evidence>
<sequence>MVPLFVIRVISDGTVSATLCIILYDARGFTRSVRLIKTLIIYSMNRFLLTTLVVIAQTAILISQPESIWAMVIEFISAQLYVNSFFAMLNSRNRLRHMGGQESSQSQLFASSGGRARVSAVSAPRFRRASWVETQRGEDVKFFAEDGGAGIRVRTETFALSDLGSSGDQKTAVSHEHGHAS</sequence>
<name>A0ACB7J3U5_PLECO</name>
<protein>
    <submittedName>
        <fullName evidence="1">Uncharacterized protein</fullName>
    </submittedName>
</protein>
<comment type="caution">
    <text evidence="1">The sequence shown here is derived from an EMBL/GenBank/DDBJ whole genome shotgun (WGS) entry which is preliminary data.</text>
</comment>
<reference evidence="1 2" key="1">
    <citation type="journal article" date="2021" name="Appl. Environ. Microbiol.">
        <title>Genetic linkage and physical mapping for an oyster mushroom Pleurotus cornucopiae and QTL analysis for the trait cap color.</title>
        <authorList>
            <person name="Zhang Y."/>
            <person name="Gao W."/>
            <person name="Sonnenberg A."/>
            <person name="Chen Q."/>
            <person name="Zhang J."/>
            <person name="Huang C."/>
        </authorList>
    </citation>
    <scope>NUCLEOTIDE SEQUENCE [LARGE SCALE GENOMIC DNA]</scope>
    <source>
        <strain evidence="1">CCMSSC00406</strain>
    </source>
</reference>
<organism evidence="1 2">
    <name type="scientific">Pleurotus cornucopiae</name>
    <name type="common">Cornucopia mushroom</name>
    <dbReference type="NCBI Taxonomy" id="5321"/>
    <lineage>
        <taxon>Eukaryota</taxon>
        <taxon>Fungi</taxon>
        <taxon>Dikarya</taxon>
        <taxon>Basidiomycota</taxon>
        <taxon>Agaricomycotina</taxon>
        <taxon>Agaricomycetes</taxon>
        <taxon>Agaricomycetidae</taxon>
        <taxon>Agaricales</taxon>
        <taxon>Pleurotineae</taxon>
        <taxon>Pleurotaceae</taxon>
        <taxon>Pleurotus</taxon>
    </lineage>
</organism>